<dbReference type="EMBL" id="KB454535">
    <property type="protein sequence ID" value="EME27240.1"/>
    <property type="molecule type" value="Genomic_DNA"/>
</dbReference>
<name>M2WTK6_GALSU</name>
<dbReference type="PANTHER" id="PTHR23074">
    <property type="entry name" value="AAA DOMAIN-CONTAINING"/>
    <property type="match status" value="1"/>
</dbReference>
<evidence type="ECO:0000313" key="8">
    <source>
        <dbReference type="Proteomes" id="UP000030680"/>
    </source>
</evidence>
<evidence type="ECO:0000256" key="2">
    <source>
        <dbReference type="ARBA" id="ARBA00022741"/>
    </source>
</evidence>
<keyword evidence="2 4" id="KW-0547">Nucleotide-binding</keyword>
<dbReference type="InterPro" id="IPR003593">
    <property type="entry name" value="AAA+_ATPase"/>
</dbReference>
<evidence type="ECO:0000256" key="4">
    <source>
        <dbReference type="RuleBase" id="RU003651"/>
    </source>
</evidence>
<evidence type="ECO:0000256" key="3">
    <source>
        <dbReference type="ARBA" id="ARBA00022840"/>
    </source>
</evidence>
<dbReference type="Proteomes" id="UP000030680">
    <property type="component" value="Unassembled WGS sequence"/>
</dbReference>
<dbReference type="RefSeq" id="XP_005703760.1">
    <property type="nucleotide sequence ID" value="XM_005703703.1"/>
</dbReference>
<protein>
    <submittedName>
        <fullName evidence="7">AAA-type ATPase</fullName>
    </submittedName>
</protein>
<proteinExistence type="inferred from homology"/>
<organism evidence="7 8">
    <name type="scientific">Galdieria sulphuraria</name>
    <name type="common">Red alga</name>
    <dbReference type="NCBI Taxonomy" id="130081"/>
    <lineage>
        <taxon>Eukaryota</taxon>
        <taxon>Rhodophyta</taxon>
        <taxon>Bangiophyceae</taxon>
        <taxon>Galdieriales</taxon>
        <taxon>Galdieriaceae</taxon>
        <taxon>Galdieria</taxon>
    </lineage>
</organism>
<dbReference type="InterPro" id="IPR003960">
    <property type="entry name" value="ATPase_AAA_CS"/>
</dbReference>
<dbReference type="PROSITE" id="PS00674">
    <property type="entry name" value="AAA"/>
    <property type="match status" value="1"/>
</dbReference>
<dbReference type="InterPro" id="IPR027417">
    <property type="entry name" value="P-loop_NTPase"/>
</dbReference>
<dbReference type="FunFam" id="3.40.50.300:FF:000093">
    <property type="entry name" value="Fidgetin-like 1"/>
    <property type="match status" value="1"/>
</dbReference>
<dbReference type="SUPFAM" id="SSF52540">
    <property type="entry name" value="P-loop containing nucleoside triphosphate hydrolases"/>
    <property type="match status" value="1"/>
</dbReference>
<feature type="region of interest" description="Disordered" evidence="5">
    <location>
        <begin position="225"/>
        <end position="247"/>
    </location>
</feature>
<dbReference type="OrthoDB" id="10251136at2759"/>
<dbReference type="Gene3D" id="1.10.8.60">
    <property type="match status" value="1"/>
</dbReference>
<feature type="domain" description="AAA+ ATPase" evidence="6">
    <location>
        <begin position="335"/>
        <end position="471"/>
    </location>
</feature>
<feature type="region of interest" description="Disordered" evidence="5">
    <location>
        <begin position="149"/>
        <end position="174"/>
    </location>
</feature>
<feature type="compositionally biased region" description="Low complexity" evidence="5">
    <location>
        <begin position="225"/>
        <end position="236"/>
    </location>
</feature>
<reference evidence="8" key="1">
    <citation type="journal article" date="2013" name="Science">
        <title>Gene transfer from bacteria and archaea facilitated evolution of an extremophilic eukaryote.</title>
        <authorList>
            <person name="Schonknecht G."/>
            <person name="Chen W.H."/>
            <person name="Ternes C.M."/>
            <person name="Barbier G.G."/>
            <person name="Shrestha R.P."/>
            <person name="Stanke M."/>
            <person name="Brautigam A."/>
            <person name="Baker B.J."/>
            <person name="Banfield J.F."/>
            <person name="Garavito R.M."/>
            <person name="Carr K."/>
            <person name="Wilkerson C."/>
            <person name="Rensing S.A."/>
            <person name="Gagneul D."/>
            <person name="Dickenson N.E."/>
            <person name="Oesterhelt C."/>
            <person name="Lercher M.J."/>
            <person name="Weber A.P."/>
        </authorList>
    </citation>
    <scope>NUCLEOTIDE SEQUENCE [LARGE SCALE GENOMIC DNA]</scope>
    <source>
        <strain evidence="8">074W</strain>
    </source>
</reference>
<evidence type="ECO:0000256" key="5">
    <source>
        <dbReference type="SAM" id="MobiDB-lite"/>
    </source>
</evidence>
<gene>
    <name evidence="7" type="ORF">Gasu_52190</name>
</gene>
<keyword evidence="8" id="KW-1185">Reference proteome</keyword>
<dbReference type="AlphaFoldDB" id="M2WTK6"/>
<sequence>MKSIQDVWGTPDLFKSVSLLQSFFYKIENENLPIENKYNFLVDLVLILENAADNIRTVKGDQVFQSLTLYKEALKHKEHLWKVEDKLYSQEAMENIEKKLRADVNNQYPTFTKAMTRQRKMVDKGTLESVSSATLRNILTTSCLQGISQTSGEDSVSHEGTLNRTKTNMDSNEQQKNLVEADRNVVQKKAVSDQTEILSDADKANHPTNSNTFQRASEYLFANNKNNANSTSNSENIQTKRQPMKKKGFQIPRRLENENNDTEATIKSKDEENQLPQIPNVEPRLVELITNEVLEKNPGVGWNDIAGLEFAKSCVLEAVVWPMMRPDIFSGIRRPPKGLLLFGPPGTGKTMIGRAIASRAGATFLNISASSLTSKWVGESEKMVRALFGVARCYQPAVIFIDEIDSLLTQRSEADQESSRRLKTEFLVQMDGAASTDDDRILVVGATNRPQELDEAARRRLIKRLYIPLPDPEARKCLISRLVSSQKHSLTEEQLESLTEKTQGLIFWIRLASSLCRSCYGPFARTWRTVGKHIFGKREVH</sequence>
<dbReference type="Gramene" id="EME27240">
    <property type="protein sequence ID" value="EME27240"/>
    <property type="gene ID" value="Gasu_52190"/>
</dbReference>
<dbReference type="STRING" id="130081.M2WTK6"/>
<comment type="similarity">
    <text evidence="1 4">Belongs to the AAA ATPase family.</text>
</comment>
<evidence type="ECO:0000259" key="6">
    <source>
        <dbReference type="SMART" id="SM00382"/>
    </source>
</evidence>
<dbReference type="eggNOG" id="KOG0740">
    <property type="taxonomic scope" value="Eukaryota"/>
</dbReference>
<dbReference type="InterPro" id="IPR050304">
    <property type="entry name" value="MT-severing_AAA_ATPase"/>
</dbReference>
<dbReference type="Pfam" id="PF00004">
    <property type="entry name" value="AAA"/>
    <property type="match status" value="1"/>
</dbReference>
<dbReference type="SMART" id="SM00382">
    <property type="entry name" value="AAA"/>
    <property type="match status" value="1"/>
</dbReference>
<dbReference type="Gene3D" id="3.40.50.300">
    <property type="entry name" value="P-loop containing nucleotide triphosphate hydrolases"/>
    <property type="match status" value="1"/>
</dbReference>
<keyword evidence="3 4" id="KW-0067">ATP-binding</keyword>
<dbReference type="KEGG" id="gsl:Gasu_52190"/>
<dbReference type="PANTHER" id="PTHR23074:SF17">
    <property type="entry name" value="FIDGETIN-LIKE PROTEIN 1"/>
    <property type="match status" value="1"/>
</dbReference>
<evidence type="ECO:0000313" key="7">
    <source>
        <dbReference type="EMBL" id="EME27240.1"/>
    </source>
</evidence>
<dbReference type="GO" id="GO:0005524">
    <property type="term" value="F:ATP binding"/>
    <property type="evidence" value="ECO:0007669"/>
    <property type="project" value="UniProtKB-KW"/>
</dbReference>
<dbReference type="GO" id="GO:0016887">
    <property type="term" value="F:ATP hydrolysis activity"/>
    <property type="evidence" value="ECO:0007669"/>
    <property type="project" value="InterPro"/>
</dbReference>
<dbReference type="GeneID" id="17086168"/>
<evidence type="ECO:0000256" key="1">
    <source>
        <dbReference type="ARBA" id="ARBA00006914"/>
    </source>
</evidence>
<dbReference type="InterPro" id="IPR003959">
    <property type="entry name" value="ATPase_AAA_core"/>
</dbReference>
<accession>M2WTK6</accession>